<sequence>MIQVNNTSISEAAIMAEMQYHPSNNKRSAMLKAAESLIIGELLRQRAKALGLSVKSEANHASDDNFLDALIQTEVAIPQASSQECEQYYALNPQRFASSPLLEVSHILLGAAPDDDIARVEAKALAEQLITQLQQGALLSELARQYSACPSKETGGSLGQISRGQTVPEFERQIFSAAEGLLVQPVESRYGYHIVYIARKVAGKQLPFSVVQQKIADYLNEKVRRKAVAQYIHRLIVDAQIDGYDFNLSDSPLMQ</sequence>
<keyword evidence="5 7" id="KW-0413">Isomerase</keyword>
<dbReference type="Proteomes" id="UP001501169">
    <property type="component" value="Unassembled WGS sequence"/>
</dbReference>
<proteinExistence type="inferred from homology"/>
<dbReference type="PANTHER" id="PTHR47245:SF2">
    <property type="entry name" value="PEPTIDYL-PROLYL CIS-TRANS ISOMERASE HP_0175-RELATED"/>
    <property type="match status" value="1"/>
</dbReference>
<evidence type="ECO:0000313" key="8">
    <source>
        <dbReference type="Proteomes" id="UP001501169"/>
    </source>
</evidence>
<dbReference type="SUPFAM" id="SSF109998">
    <property type="entry name" value="Triger factor/SurA peptide-binding domain-like"/>
    <property type="match status" value="1"/>
</dbReference>
<accession>A0ABN1D8P2</accession>
<evidence type="ECO:0000256" key="1">
    <source>
        <dbReference type="ARBA" id="ARBA00000971"/>
    </source>
</evidence>
<keyword evidence="8" id="KW-1185">Reference proteome</keyword>
<evidence type="ECO:0000259" key="6">
    <source>
        <dbReference type="PROSITE" id="PS50198"/>
    </source>
</evidence>
<evidence type="ECO:0000256" key="3">
    <source>
        <dbReference type="ARBA" id="ARBA00013194"/>
    </source>
</evidence>
<dbReference type="EC" id="5.2.1.8" evidence="3"/>
<gene>
    <name evidence="7" type="ORF">GCM10009098_00960</name>
</gene>
<evidence type="ECO:0000313" key="7">
    <source>
        <dbReference type="EMBL" id="GAA0537325.1"/>
    </source>
</evidence>
<evidence type="ECO:0000256" key="5">
    <source>
        <dbReference type="PROSITE-ProRule" id="PRU00278"/>
    </source>
</evidence>
<keyword evidence="4 5" id="KW-0697">Rotamase</keyword>
<dbReference type="InterPro" id="IPR050245">
    <property type="entry name" value="PrsA_foldase"/>
</dbReference>
<dbReference type="Pfam" id="PF00639">
    <property type="entry name" value="Rotamase"/>
    <property type="match status" value="1"/>
</dbReference>
<evidence type="ECO:0000256" key="4">
    <source>
        <dbReference type="ARBA" id="ARBA00023110"/>
    </source>
</evidence>
<dbReference type="SUPFAM" id="SSF54534">
    <property type="entry name" value="FKBP-like"/>
    <property type="match status" value="1"/>
</dbReference>
<dbReference type="Gene3D" id="3.10.50.40">
    <property type="match status" value="1"/>
</dbReference>
<dbReference type="InterPro" id="IPR000297">
    <property type="entry name" value="PPIase_PpiC"/>
</dbReference>
<name>A0ABN1D8P2_9GAMM</name>
<reference evidence="7 8" key="1">
    <citation type="journal article" date="2019" name="Int. J. Syst. Evol. Microbiol.">
        <title>The Global Catalogue of Microorganisms (GCM) 10K type strain sequencing project: providing services to taxonomists for standard genome sequencing and annotation.</title>
        <authorList>
            <consortium name="The Broad Institute Genomics Platform"/>
            <consortium name="The Broad Institute Genome Sequencing Center for Infectious Disease"/>
            <person name="Wu L."/>
            <person name="Ma J."/>
        </authorList>
    </citation>
    <scope>NUCLEOTIDE SEQUENCE [LARGE SCALE GENOMIC DNA]</scope>
    <source>
        <strain evidence="7 8">JCM 14331</strain>
    </source>
</reference>
<comment type="similarity">
    <text evidence="2">Belongs to the PpiC/parvulin rotamase family.</text>
</comment>
<dbReference type="InterPro" id="IPR046357">
    <property type="entry name" value="PPIase_dom_sf"/>
</dbReference>
<dbReference type="GO" id="GO:0016853">
    <property type="term" value="F:isomerase activity"/>
    <property type="evidence" value="ECO:0007669"/>
    <property type="project" value="UniProtKB-KW"/>
</dbReference>
<dbReference type="PROSITE" id="PS50198">
    <property type="entry name" value="PPIC_PPIASE_2"/>
    <property type="match status" value="1"/>
</dbReference>
<dbReference type="RefSeq" id="WP_226765926.1">
    <property type="nucleotide sequence ID" value="NZ_BAAAEO010000001.1"/>
</dbReference>
<comment type="caution">
    <text evidence="7">The sequence shown here is derived from an EMBL/GenBank/DDBJ whole genome shotgun (WGS) entry which is preliminary data.</text>
</comment>
<dbReference type="PANTHER" id="PTHR47245">
    <property type="entry name" value="PEPTIDYLPROLYL ISOMERASE"/>
    <property type="match status" value="1"/>
</dbReference>
<feature type="domain" description="PpiC" evidence="6">
    <location>
        <begin position="99"/>
        <end position="199"/>
    </location>
</feature>
<evidence type="ECO:0000256" key="2">
    <source>
        <dbReference type="ARBA" id="ARBA00007656"/>
    </source>
</evidence>
<dbReference type="EMBL" id="BAAAEO010000001">
    <property type="protein sequence ID" value="GAA0537325.1"/>
    <property type="molecule type" value="Genomic_DNA"/>
</dbReference>
<comment type="catalytic activity">
    <reaction evidence="1">
        <text>[protein]-peptidylproline (omega=180) = [protein]-peptidylproline (omega=0)</text>
        <dbReference type="Rhea" id="RHEA:16237"/>
        <dbReference type="Rhea" id="RHEA-COMP:10747"/>
        <dbReference type="Rhea" id="RHEA-COMP:10748"/>
        <dbReference type="ChEBI" id="CHEBI:83833"/>
        <dbReference type="ChEBI" id="CHEBI:83834"/>
        <dbReference type="EC" id="5.2.1.8"/>
    </reaction>
</comment>
<protein>
    <recommendedName>
        <fullName evidence="3">peptidylprolyl isomerase</fullName>
        <ecNumber evidence="3">5.2.1.8</ecNumber>
    </recommendedName>
</protein>
<dbReference type="InterPro" id="IPR027304">
    <property type="entry name" value="Trigger_fact/SurA_dom_sf"/>
</dbReference>
<organism evidence="7 8">
    <name type="scientific">Rheinheimera aquimaris</name>
    <dbReference type="NCBI Taxonomy" id="412437"/>
    <lineage>
        <taxon>Bacteria</taxon>
        <taxon>Pseudomonadati</taxon>
        <taxon>Pseudomonadota</taxon>
        <taxon>Gammaproteobacteria</taxon>
        <taxon>Chromatiales</taxon>
        <taxon>Chromatiaceae</taxon>
        <taxon>Rheinheimera</taxon>
    </lineage>
</organism>